<dbReference type="GO" id="GO:0005524">
    <property type="term" value="F:ATP binding"/>
    <property type="evidence" value="ECO:0007669"/>
    <property type="project" value="UniProtKB-UniRule"/>
</dbReference>
<keyword evidence="8 12" id="KW-0067">ATP-binding</keyword>
<keyword evidence="2 12" id="KW-0235">DNA replication</keyword>
<sequence length="705" mass="80036">MSALIDTHVNSEPFPKPEIISVLLPIHSSRFFSYKTTIPVRIGNCVKVPFGSKVLWGMVWELGAPLVPNLKEVIEVYSQWIGSPGFIAFLRQCSDYTLIPLGSVLRMVFPVPEILEWPSTVLQCTPSFSNTLRECPWPGTFAQWVFAYGLRRVHTWINNAHLSCKEMSTQSFFCSTPFLTDHQEASLGHIGSSTTFIEGITGAGKTEVCLAYMKDVLDAGKQVLILVPEISLCQQWIQRVQQYYSGPIGIWHSGLSSKARKFHGWNILTGYASVIIGARSAVMLGYSNLGMIAVDEEHDGSYKQAEGPPYHGRDMAVSRGYKESIPCLLMSATPSLESYWNIQHNRYSHVILSQRYGNAQLPKIHLLDIKQEKVSSKNLLTLPLREALQQNLIKQEQSLLFINRRGYGNLWICYQCGFRASCGSCSIWLSVHYLPHPILICHYCGFKMPLPKRCPQCLGEKSLRIWGAGVEKVNQEVQSFLPQARTCILSSDVCSNSKLLQTTLEEIQNQQYDILIGTQLVAKGHHFPNLTLVGIVDGDFALSHLDLRSGERLYQVLCQVVGRAGRGDIPGNAYIQTSQLQHPLFQYLERHHIQGFLQEELDTRKKYHFPPYVRLAALTVSGIDENSVHQYSLLLKQHFPQNTSVEILGPAPSPINPLRRRWRWRLFVKSPKNYRLQDYIRNTLNTFTVPSWLRLHTDMDPYDFL</sequence>
<evidence type="ECO:0000256" key="4">
    <source>
        <dbReference type="ARBA" id="ARBA00022741"/>
    </source>
</evidence>
<comment type="catalytic activity">
    <reaction evidence="12">
        <text>Couples ATP hydrolysis with the unwinding of duplex DNA by translocating in the 3'-5' direction.</text>
        <dbReference type="EC" id="5.6.2.4"/>
    </reaction>
</comment>
<dbReference type="InterPro" id="IPR041222">
    <property type="entry name" value="PriA_3primeBD"/>
</dbReference>
<dbReference type="NCBIfam" id="TIGR00595">
    <property type="entry name" value="priA"/>
    <property type="match status" value="1"/>
</dbReference>
<feature type="domain" description="Helicase ATP-binding" evidence="13">
    <location>
        <begin position="186"/>
        <end position="352"/>
    </location>
</feature>
<dbReference type="GO" id="GO:0006302">
    <property type="term" value="P:double-strand break repair"/>
    <property type="evidence" value="ECO:0007669"/>
    <property type="project" value="InterPro"/>
</dbReference>
<dbReference type="EC" id="5.6.2.4" evidence="12"/>
<feature type="binding site" evidence="12">
    <location>
        <position position="454"/>
    </location>
    <ligand>
        <name>Zn(2+)</name>
        <dbReference type="ChEBI" id="CHEBI:29105"/>
        <label>1</label>
    </ligand>
</feature>
<dbReference type="InterPro" id="IPR011545">
    <property type="entry name" value="DEAD/DEAH_box_helicase_dom"/>
</dbReference>
<reference evidence="15 16" key="1">
    <citation type="submission" date="2017-11" db="EMBL/GenBank/DDBJ databases">
        <title>Comparative genomic analysis of Holospora spp., intranuclear symbionts of paramecia.</title>
        <authorList>
            <person name="Garushyants S.K."/>
            <person name="Beliavskaya A."/>
            <person name="Malko D.B."/>
            <person name="Logacheva M.D."/>
            <person name="Rautian M.S."/>
            <person name="Gelfand M.S."/>
        </authorList>
    </citation>
    <scope>NUCLEOTIDE SEQUENCE [LARGE SCALE GENOMIC DNA]</scope>
    <source>
        <strain evidence="16">02AZ16</strain>
    </source>
</reference>
<evidence type="ECO:0000256" key="2">
    <source>
        <dbReference type="ARBA" id="ARBA00022705"/>
    </source>
</evidence>
<evidence type="ECO:0000259" key="13">
    <source>
        <dbReference type="PROSITE" id="PS51192"/>
    </source>
</evidence>
<organism evidence="15 16">
    <name type="scientific">Holospora curviuscula</name>
    <dbReference type="NCBI Taxonomy" id="1082868"/>
    <lineage>
        <taxon>Bacteria</taxon>
        <taxon>Pseudomonadati</taxon>
        <taxon>Pseudomonadota</taxon>
        <taxon>Alphaproteobacteria</taxon>
        <taxon>Holosporales</taxon>
        <taxon>Holosporaceae</taxon>
        <taxon>Holospora</taxon>
    </lineage>
</organism>
<keyword evidence="7 12" id="KW-0862">Zinc</keyword>
<dbReference type="GO" id="GO:0008270">
    <property type="term" value="F:zinc ion binding"/>
    <property type="evidence" value="ECO:0007669"/>
    <property type="project" value="UniProtKB-UniRule"/>
</dbReference>
<dbReference type="SMART" id="SM00490">
    <property type="entry name" value="HELICc"/>
    <property type="match status" value="1"/>
</dbReference>
<keyword evidence="10 12" id="KW-0413">Isomerase</keyword>
<dbReference type="PANTHER" id="PTHR30580:SF0">
    <property type="entry name" value="PRIMOSOMAL PROTEIN N"/>
    <property type="match status" value="1"/>
</dbReference>
<evidence type="ECO:0000256" key="6">
    <source>
        <dbReference type="ARBA" id="ARBA00022806"/>
    </source>
</evidence>
<dbReference type="RefSeq" id="WP_104207312.1">
    <property type="nucleotide sequence ID" value="NZ_PHHC01000135.1"/>
</dbReference>
<dbReference type="InterPro" id="IPR005259">
    <property type="entry name" value="PriA"/>
</dbReference>
<keyword evidence="16" id="KW-1185">Reference proteome</keyword>
<name>A0A2S5R742_9PROT</name>
<evidence type="ECO:0000256" key="12">
    <source>
        <dbReference type="HAMAP-Rule" id="MF_00983"/>
    </source>
</evidence>
<dbReference type="InterPro" id="IPR042115">
    <property type="entry name" value="PriA_3primeBD_sf"/>
</dbReference>
<dbReference type="Proteomes" id="UP000239425">
    <property type="component" value="Unassembled WGS sequence"/>
</dbReference>
<dbReference type="FunFam" id="3.40.50.300:FF:000489">
    <property type="entry name" value="Primosome assembly protein PriA"/>
    <property type="match status" value="1"/>
</dbReference>
<keyword evidence="1 12" id="KW-0639">Primosome</keyword>
<comment type="function">
    <text evidence="12">Initiates the restart of stalled replication forks, which reloads the replicative helicase on sites other than the origin of replication. Recognizes and binds to abandoned replication forks and remodels them to uncover a helicase loading site. Promotes assembly of the primosome at these replication forks.</text>
</comment>
<dbReference type="PROSITE" id="PS51194">
    <property type="entry name" value="HELICASE_CTER"/>
    <property type="match status" value="1"/>
</dbReference>
<evidence type="ECO:0000256" key="3">
    <source>
        <dbReference type="ARBA" id="ARBA00022723"/>
    </source>
</evidence>
<protein>
    <recommendedName>
        <fullName evidence="12">Replication restart protein PriA</fullName>
    </recommendedName>
    <alternativeName>
        <fullName evidence="12">ATP-dependent DNA helicase PriA</fullName>
        <ecNumber evidence="12">5.6.2.4</ecNumber>
    </alternativeName>
    <alternativeName>
        <fullName evidence="12">DNA 3'-5' helicase PriA</fullName>
    </alternativeName>
</protein>
<evidence type="ECO:0000256" key="11">
    <source>
        <dbReference type="ARBA" id="ARBA00048988"/>
    </source>
</evidence>
<dbReference type="InterPro" id="IPR014001">
    <property type="entry name" value="Helicase_ATP-bd"/>
</dbReference>
<dbReference type="PANTHER" id="PTHR30580">
    <property type="entry name" value="PRIMOSOMAL PROTEIN N"/>
    <property type="match status" value="1"/>
</dbReference>
<comment type="caution">
    <text evidence="15">The sequence shown here is derived from an EMBL/GenBank/DDBJ whole genome shotgun (WGS) entry which is preliminary data.</text>
</comment>
<dbReference type="Pfam" id="PF17764">
    <property type="entry name" value="PriA_3primeBD"/>
    <property type="match status" value="1"/>
</dbReference>
<comment type="cofactor">
    <cofactor evidence="12">
        <name>Zn(2+)</name>
        <dbReference type="ChEBI" id="CHEBI:29105"/>
    </cofactor>
    <text evidence="12">Binds 2 zinc ions per subunit.</text>
</comment>
<evidence type="ECO:0000259" key="14">
    <source>
        <dbReference type="PROSITE" id="PS51194"/>
    </source>
</evidence>
<keyword evidence="4 12" id="KW-0547">Nucleotide-binding</keyword>
<keyword evidence="3 12" id="KW-0479">Metal-binding</keyword>
<comment type="catalytic activity">
    <reaction evidence="11 12">
        <text>ATP + H2O = ADP + phosphate + H(+)</text>
        <dbReference type="Rhea" id="RHEA:13065"/>
        <dbReference type="ChEBI" id="CHEBI:15377"/>
        <dbReference type="ChEBI" id="CHEBI:15378"/>
        <dbReference type="ChEBI" id="CHEBI:30616"/>
        <dbReference type="ChEBI" id="CHEBI:43474"/>
        <dbReference type="ChEBI" id="CHEBI:456216"/>
        <dbReference type="EC" id="5.6.2.4"/>
    </reaction>
</comment>
<evidence type="ECO:0000313" key="15">
    <source>
        <dbReference type="EMBL" id="PPE03159.1"/>
    </source>
</evidence>
<dbReference type="SMART" id="SM00487">
    <property type="entry name" value="DEXDc"/>
    <property type="match status" value="1"/>
</dbReference>
<feature type="binding site" evidence="12">
    <location>
        <position position="444"/>
    </location>
    <ligand>
        <name>Zn(2+)</name>
        <dbReference type="ChEBI" id="CHEBI:29105"/>
        <label>2</label>
    </ligand>
</feature>
<dbReference type="SUPFAM" id="SSF52540">
    <property type="entry name" value="P-loop containing nucleoside triphosphate hydrolases"/>
    <property type="match status" value="1"/>
</dbReference>
<dbReference type="GO" id="GO:0016887">
    <property type="term" value="F:ATP hydrolysis activity"/>
    <property type="evidence" value="ECO:0007669"/>
    <property type="project" value="RHEA"/>
</dbReference>
<dbReference type="Gene3D" id="3.40.50.300">
    <property type="entry name" value="P-loop containing nucleotide triphosphate hydrolases"/>
    <property type="match status" value="2"/>
</dbReference>
<dbReference type="AlphaFoldDB" id="A0A2S5R742"/>
<dbReference type="GO" id="GO:0006270">
    <property type="term" value="P:DNA replication initiation"/>
    <property type="evidence" value="ECO:0007669"/>
    <property type="project" value="TreeGrafter"/>
</dbReference>
<feature type="binding site" evidence="12">
    <location>
        <position position="416"/>
    </location>
    <ligand>
        <name>Zn(2+)</name>
        <dbReference type="ChEBI" id="CHEBI:29105"/>
        <label>1</label>
    </ligand>
</feature>
<dbReference type="HAMAP" id="MF_00983">
    <property type="entry name" value="PriA"/>
    <property type="match status" value="1"/>
</dbReference>
<dbReference type="Pfam" id="PF18074">
    <property type="entry name" value="PriA_C"/>
    <property type="match status" value="1"/>
</dbReference>
<dbReference type="InterPro" id="IPR001650">
    <property type="entry name" value="Helicase_C-like"/>
</dbReference>
<evidence type="ECO:0000313" key="16">
    <source>
        <dbReference type="Proteomes" id="UP000239425"/>
    </source>
</evidence>
<dbReference type="GO" id="GO:0003677">
    <property type="term" value="F:DNA binding"/>
    <property type="evidence" value="ECO:0007669"/>
    <property type="project" value="UniProtKB-UniRule"/>
</dbReference>
<dbReference type="GO" id="GO:0006269">
    <property type="term" value="P:DNA replication, synthesis of primer"/>
    <property type="evidence" value="ECO:0007669"/>
    <property type="project" value="UniProtKB-KW"/>
</dbReference>
<keyword evidence="6 12" id="KW-0347">Helicase</keyword>
<evidence type="ECO:0000256" key="10">
    <source>
        <dbReference type="ARBA" id="ARBA00023235"/>
    </source>
</evidence>
<dbReference type="InterPro" id="IPR041236">
    <property type="entry name" value="PriA_C"/>
</dbReference>
<feature type="domain" description="Helicase C-terminal" evidence="14">
    <location>
        <begin position="449"/>
        <end position="604"/>
    </location>
</feature>
<dbReference type="GO" id="GO:1990077">
    <property type="term" value="C:primosome complex"/>
    <property type="evidence" value="ECO:0007669"/>
    <property type="project" value="UniProtKB-UniRule"/>
</dbReference>
<evidence type="ECO:0000256" key="8">
    <source>
        <dbReference type="ARBA" id="ARBA00022840"/>
    </source>
</evidence>
<evidence type="ECO:0000256" key="9">
    <source>
        <dbReference type="ARBA" id="ARBA00023125"/>
    </source>
</evidence>
<evidence type="ECO:0000256" key="5">
    <source>
        <dbReference type="ARBA" id="ARBA00022801"/>
    </source>
</evidence>
<feature type="binding site" evidence="12">
    <location>
        <position position="441"/>
    </location>
    <ligand>
        <name>Zn(2+)</name>
        <dbReference type="ChEBI" id="CHEBI:29105"/>
        <label>2</label>
    </ligand>
</feature>
<dbReference type="EMBL" id="PHHC01000135">
    <property type="protein sequence ID" value="PPE03159.1"/>
    <property type="molecule type" value="Genomic_DNA"/>
</dbReference>
<feature type="binding site" evidence="12">
    <location>
        <position position="425"/>
    </location>
    <ligand>
        <name>Zn(2+)</name>
        <dbReference type="ChEBI" id="CHEBI:29105"/>
        <label>2</label>
    </ligand>
</feature>
<keyword evidence="9 12" id="KW-0238">DNA-binding</keyword>
<evidence type="ECO:0000256" key="1">
    <source>
        <dbReference type="ARBA" id="ARBA00022515"/>
    </source>
</evidence>
<dbReference type="OrthoDB" id="9759544at2"/>
<dbReference type="InterPro" id="IPR027417">
    <property type="entry name" value="P-loop_NTPase"/>
</dbReference>
<evidence type="ECO:0000256" key="7">
    <source>
        <dbReference type="ARBA" id="ARBA00022833"/>
    </source>
</evidence>
<comment type="subunit">
    <text evidence="12">Component of the replication restart primosome.</text>
</comment>
<feature type="binding site" evidence="12">
    <location>
        <position position="457"/>
    </location>
    <ligand>
        <name>Zn(2+)</name>
        <dbReference type="ChEBI" id="CHEBI:29105"/>
        <label>1</label>
    </ligand>
</feature>
<keyword evidence="5 12" id="KW-0378">Hydrolase</keyword>
<accession>A0A2S5R742</accession>
<feature type="binding site" evidence="12">
    <location>
        <position position="422"/>
    </location>
    <ligand>
        <name>Zn(2+)</name>
        <dbReference type="ChEBI" id="CHEBI:29105"/>
        <label>2</label>
    </ligand>
</feature>
<dbReference type="GO" id="GO:0006310">
    <property type="term" value="P:DNA recombination"/>
    <property type="evidence" value="ECO:0007669"/>
    <property type="project" value="InterPro"/>
</dbReference>
<dbReference type="Gene3D" id="3.40.1440.60">
    <property type="entry name" value="PriA, 3(prime) DNA-binding domain"/>
    <property type="match status" value="1"/>
</dbReference>
<dbReference type="Pfam" id="PF00270">
    <property type="entry name" value="DEAD"/>
    <property type="match status" value="1"/>
</dbReference>
<comment type="similarity">
    <text evidence="12">Belongs to the helicase family. PriA subfamily.</text>
</comment>
<feature type="binding site" evidence="12">
    <location>
        <position position="413"/>
    </location>
    <ligand>
        <name>Zn(2+)</name>
        <dbReference type="ChEBI" id="CHEBI:29105"/>
        <label>1</label>
    </ligand>
</feature>
<dbReference type="GO" id="GO:0043138">
    <property type="term" value="F:3'-5' DNA helicase activity"/>
    <property type="evidence" value="ECO:0007669"/>
    <property type="project" value="UniProtKB-EC"/>
</dbReference>
<proteinExistence type="inferred from homology"/>
<dbReference type="PROSITE" id="PS51192">
    <property type="entry name" value="HELICASE_ATP_BIND_1"/>
    <property type="match status" value="1"/>
</dbReference>
<gene>
    <name evidence="12" type="primary">priA</name>
    <name evidence="15" type="ORF">HCUR_01398</name>
</gene>